<evidence type="ECO:0000313" key="4">
    <source>
        <dbReference type="Proteomes" id="UP000887574"/>
    </source>
</evidence>
<dbReference type="InterPro" id="IPR013535">
    <property type="entry name" value="PUL_dom"/>
</dbReference>
<dbReference type="AlphaFoldDB" id="A0A915EDK6"/>
<feature type="coiled-coil region" evidence="1">
    <location>
        <begin position="283"/>
        <end position="338"/>
    </location>
</feature>
<dbReference type="WBParaSite" id="jg4172">
    <property type="protein sequence ID" value="jg4172"/>
    <property type="gene ID" value="jg4172"/>
</dbReference>
<evidence type="ECO:0000259" key="3">
    <source>
        <dbReference type="PROSITE" id="PS51396"/>
    </source>
</evidence>
<feature type="domain" description="PUL" evidence="3">
    <location>
        <begin position="374"/>
        <end position="591"/>
    </location>
</feature>
<evidence type="ECO:0000256" key="2">
    <source>
        <dbReference type="SAM" id="MobiDB-lite"/>
    </source>
</evidence>
<feature type="region of interest" description="Disordered" evidence="2">
    <location>
        <begin position="145"/>
        <end position="165"/>
    </location>
</feature>
<accession>A0A915EDK6</accession>
<evidence type="ECO:0000256" key="1">
    <source>
        <dbReference type="SAM" id="Coils"/>
    </source>
</evidence>
<sequence>MSLIKEILPKDNNWYKAFMDDALRVARDFHRRSLDSYCKYLPVRKEEDLIIFPNEEYVRTLSSISAIKNLGEVAKQEVFYPASIIFEQDGSEEAEDEYEFKKETKVDCVTGFVRQHSEKNVEQNSSKKYANGIFLPIKGLSCGGGYESSHSDQHEEGNMKGNDIKESHTSSASYLVKGKVPVKSRVVIRSIPVLREQVHQFSMEFEIQGIVSVEYALKGSMSKEPRTSVHLSFGRIMNDVMQCTENDASLDALKSEVIQRKGVTLSERISRAFVPISFEDNPLLELQTTIQQQKAEHEQQKKDIEQQKKDIEQQKKDIEHLQKKYEIIKEQYEQVKGINMGTLLTGGNAHATGTQAPLVHSSSVSCNKNRPRGQLVPLREFFTFGLENIAMKTFPKLKEMNNLQPDGQKLDESQINALNQIATEPVYEATDLHVSALESGLQWSVETVTPMLDIFRVALLNFKLNAIFFSNEAVANQFEQTKHHVQIAAASALAIFTLLLLNQAESGSVTKLGPREDVLKAVIGITENVASFCNHSPIALARILQAIATLMWEIYQLLVWQKTGAWLPQSTGSMTQSMRSLPSVSHVIVLT</sequence>
<dbReference type="InterPro" id="IPR011989">
    <property type="entry name" value="ARM-like"/>
</dbReference>
<organism evidence="4 5">
    <name type="scientific">Ditylenchus dipsaci</name>
    <dbReference type="NCBI Taxonomy" id="166011"/>
    <lineage>
        <taxon>Eukaryota</taxon>
        <taxon>Metazoa</taxon>
        <taxon>Ecdysozoa</taxon>
        <taxon>Nematoda</taxon>
        <taxon>Chromadorea</taxon>
        <taxon>Rhabditida</taxon>
        <taxon>Tylenchina</taxon>
        <taxon>Tylenchomorpha</taxon>
        <taxon>Sphaerularioidea</taxon>
        <taxon>Anguinidae</taxon>
        <taxon>Anguininae</taxon>
        <taxon>Ditylenchus</taxon>
    </lineage>
</organism>
<dbReference type="Proteomes" id="UP000887574">
    <property type="component" value="Unplaced"/>
</dbReference>
<dbReference type="PROSITE" id="PS51396">
    <property type="entry name" value="PUL"/>
    <property type="match status" value="1"/>
</dbReference>
<proteinExistence type="predicted"/>
<name>A0A915EDK6_9BILA</name>
<reference evidence="5" key="1">
    <citation type="submission" date="2022-11" db="UniProtKB">
        <authorList>
            <consortium name="WormBaseParasite"/>
        </authorList>
    </citation>
    <scope>IDENTIFICATION</scope>
</reference>
<feature type="compositionally biased region" description="Basic and acidic residues" evidence="2">
    <location>
        <begin position="149"/>
        <end position="165"/>
    </location>
</feature>
<keyword evidence="1" id="KW-0175">Coiled coil</keyword>
<dbReference type="Gene3D" id="1.25.10.10">
    <property type="entry name" value="Leucine-rich Repeat Variant"/>
    <property type="match status" value="2"/>
</dbReference>
<keyword evidence="4" id="KW-1185">Reference proteome</keyword>
<evidence type="ECO:0000313" key="5">
    <source>
        <dbReference type="WBParaSite" id="jg4172"/>
    </source>
</evidence>
<dbReference type="Pfam" id="PF08324">
    <property type="entry name" value="PUL"/>
    <property type="match status" value="1"/>
</dbReference>
<protein>
    <submittedName>
        <fullName evidence="5">PUL domain-containing protein</fullName>
    </submittedName>
</protein>